<dbReference type="EMBL" id="BARS01049361">
    <property type="protein sequence ID" value="GAG32109.1"/>
    <property type="molecule type" value="Genomic_DNA"/>
</dbReference>
<accession>X0WMB8</accession>
<evidence type="ECO:0000256" key="1">
    <source>
        <dbReference type="SAM" id="Coils"/>
    </source>
</evidence>
<dbReference type="AlphaFoldDB" id="X0WMB8"/>
<feature type="non-terminal residue" evidence="2">
    <location>
        <position position="241"/>
    </location>
</feature>
<feature type="non-terminal residue" evidence="2">
    <location>
        <position position="1"/>
    </location>
</feature>
<name>X0WMB8_9ZZZZ</name>
<protein>
    <submittedName>
        <fullName evidence="2">Uncharacterized protein</fullName>
    </submittedName>
</protein>
<feature type="coiled-coil region" evidence="1">
    <location>
        <begin position="195"/>
        <end position="222"/>
    </location>
</feature>
<comment type="caution">
    <text evidence="2">The sequence shown here is derived from an EMBL/GenBank/DDBJ whole genome shotgun (WGS) entry which is preliminary data.</text>
</comment>
<evidence type="ECO:0000313" key="2">
    <source>
        <dbReference type="EMBL" id="GAG32109.1"/>
    </source>
</evidence>
<gene>
    <name evidence="2" type="ORF">S01H1_73843</name>
</gene>
<proteinExistence type="predicted"/>
<reference evidence="2" key="1">
    <citation type="journal article" date="2014" name="Front. Microbiol.">
        <title>High frequency of phylogenetically diverse reductive dehalogenase-homologous genes in deep subseafloor sedimentary metagenomes.</title>
        <authorList>
            <person name="Kawai M."/>
            <person name="Futagami T."/>
            <person name="Toyoda A."/>
            <person name="Takaki Y."/>
            <person name="Nishi S."/>
            <person name="Hori S."/>
            <person name="Arai W."/>
            <person name="Tsubouchi T."/>
            <person name="Morono Y."/>
            <person name="Uchiyama I."/>
            <person name="Ito T."/>
            <person name="Fujiyama A."/>
            <person name="Inagaki F."/>
            <person name="Takami H."/>
        </authorList>
    </citation>
    <scope>NUCLEOTIDE SEQUENCE</scope>
    <source>
        <strain evidence="2">Expedition CK06-06</strain>
    </source>
</reference>
<sequence>QITNIAEKLEAEKRIISQYFDDESFINQLNELTKILSNIYKNLENISNHNVNRFLDLQNKLLNKYKNDFKEHLKLISLNEINTKIIGLDLIENRKISKIISQTSYISSIGINQWLELIDALNRNSLFLTSVEQLKKHHSNLIDKRLKDELSRIPDSTDSSFIKEFEQQFYLNHELTYEEFLQTAESKLTEQELFARKEFVNKRNEKHEIEELKRKQEEQTETYKNYMKFSDKEFERRLRKQ</sequence>
<organism evidence="2">
    <name type="scientific">marine sediment metagenome</name>
    <dbReference type="NCBI Taxonomy" id="412755"/>
    <lineage>
        <taxon>unclassified sequences</taxon>
        <taxon>metagenomes</taxon>
        <taxon>ecological metagenomes</taxon>
    </lineage>
</organism>
<keyword evidence="1" id="KW-0175">Coiled coil</keyword>